<protein>
    <recommendedName>
        <fullName evidence="6">Radical SAM protein</fullName>
    </recommendedName>
</protein>
<name>A0A520KS25_METT2</name>
<reference evidence="4 5" key="1">
    <citation type="journal article" date="2019" name="Nat. Microbiol.">
        <title>Wide diversity of methane and short-chain alkane metabolisms in uncultured archaea.</title>
        <authorList>
            <person name="Borrel G."/>
            <person name="Adam P.S."/>
            <person name="McKay L.J."/>
            <person name="Chen L.X."/>
            <person name="Sierra-Garcia I.N."/>
            <person name="Sieber C.M."/>
            <person name="Letourneur Q."/>
            <person name="Ghozlane A."/>
            <person name="Andersen G.L."/>
            <person name="Li W.J."/>
            <person name="Hallam S.J."/>
            <person name="Muyzer G."/>
            <person name="de Oliveira V.M."/>
            <person name="Inskeep W.P."/>
            <person name="Banfield J.F."/>
            <person name="Gribaldo S."/>
        </authorList>
    </citation>
    <scope>NUCLEOTIDE SEQUENCE [LARGE SCALE GENOMIC DNA]</scope>
    <source>
        <strain evidence="4">NM1a</strain>
    </source>
</reference>
<dbReference type="SUPFAM" id="SSF102114">
    <property type="entry name" value="Radical SAM enzymes"/>
    <property type="match status" value="1"/>
</dbReference>
<accession>A0A520KS25</accession>
<dbReference type="PANTHER" id="PTHR43787">
    <property type="entry name" value="FEMO COFACTOR BIOSYNTHESIS PROTEIN NIFB-RELATED"/>
    <property type="match status" value="1"/>
</dbReference>
<dbReference type="Proteomes" id="UP000317158">
    <property type="component" value="Unassembled WGS sequence"/>
</dbReference>
<organism evidence="4 5">
    <name type="scientific">Methanoliparum thermophilum</name>
    <dbReference type="NCBI Taxonomy" id="2491083"/>
    <lineage>
        <taxon>Archaea</taxon>
        <taxon>Methanobacteriati</taxon>
        <taxon>Methanobacteriota</taxon>
        <taxon>Candidatus Methanoliparia</taxon>
        <taxon>Candidatus Methanoliparales</taxon>
        <taxon>Candidatus Methanoliparaceae</taxon>
        <taxon>Candidatus Methanoliparum</taxon>
    </lineage>
</organism>
<dbReference type="AlphaFoldDB" id="A0A520KS25"/>
<keyword evidence="2" id="KW-0408">Iron</keyword>
<dbReference type="InterPro" id="IPR058240">
    <property type="entry name" value="rSAM_sf"/>
</dbReference>
<dbReference type="InterPro" id="IPR013785">
    <property type="entry name" value="Aldolase_TIM"/>
</dbReference>
<dbReference type="GO" id="GO:0016829">
    <property type="term" value="F:lyase activity"/>
    <property type="evidence" value="ECO:0007669"/>
    <property type="project" value="UniProtKB-KW"/>
</dbReference>
<evidence type="ECO:0000256" key="2">
    <source>
        <dbReference type="ARBA" id="ARBA00022485"/>
    </source>
</evidence>
<keyword evidence="2" id="KW-0479">Metal-binding</keyword>
<evidence type="ECO:0000313" key="5">
    <source>
        <dbReference type="Proteomes" id="UP000317158"/>
    </source>
</evidence>
<evidence type="ECO:0008006" key="6">
    <source>
        <dbReference type="Google" id="ProtNLM"/>
    </source>
</evidence>
<evidence type="ECO:0000256" key="3">
    <source>
        <dbReference type="ARBA" id="ARBA00023239"/>
    </source>
</evidence>
<keyword evidence="2" id="KW-0004">4Fe-4S</keyword>
<gene>
    <name evidence="4" type="ORF">EF806_04485</name>
</gene>
<sequence length="99" mass="11693">MVMEYDMIVKVNTVYIPGINDEHIIEITKRIKELGIYMQNLIPLIPQYKFEEIEPPTPEDVEKKQEELGEVLKQMTHCRRCRADAIGRLEHDVQDKIQL</sequence>
<dbReference type="GO" id="GO:0051539">
    <property type="term" value="F:4 iron, 4 sulfur cluster binding"/>
    <property type="evidence" value="ECO:0007669"/>
    <property type="project" value="UniProtKB-KW"/>
</dbReference>
<evidence type="ECO:0000256" key="1">
    <source>
        <dbReference type="ARBA" id="ARBA00001966"/>
    </source>
</evidence>
<comment type="cofactor">
    <cofactor evidence="1">
        <name>[4Fe-4S] cluster</name>
        <dbReference type="ChEBI" id="CHEBI:49883"/>
    </cofactor>
</comment>
<dbReference type="Gene3D" id="3.20.20.70">
    <property type="entry name" value="Aldolase class I"/>
    <property type="match status" value="1"/>
</dbReference>
<comment type="caution">
    <text evidence="4">The sequence shown here is derived from an EMBL/GenBank/DDBJ whole genome shotgun (WGS) entry which is preliminary data.</text>
</comment>
<dbReference type="EMBL" id="RXIF01000006">
    <property type="protein sequence ID" value="RZN64596.1"/>
    <property type="molecule type" value="Genomic_DNA"/>
</dbReference>
<keyword evidence="3" id="KW-0456">Lyase</keyword>
<evidence type="ECO:0000313" key="4">
    <source>
        <dbReference type="EMBL" id="RZN64596.1"/>
    </source>
</evidence>
<keyword evidence="2" id="KW-0411">Iron-sulfur</keyword>
<proteinExistence type="predicted"/>
<dbReference type="PANTHER" id="PTHR43787:SF13">
    <property type="entry name" value="FEMO COFACTOR BIOSYNTHESIS PROTEIN NIFB"/>
    <property type="match status" value="1"/>
</dbReference>